<evidence type="ECO:0000256" key="1">
    <source>
        <dbReference type="ARBA" id="ARBA00022741"/>
    </source>
</evidence>
<name>A0AA39TL35_ARMTA</name>
<accession>A0AA39TL35</accession>
<keyword evidence="1" id="KW-0547">Nucleotide-binding</keyword>
<dbReference type="EMBL" id="JAUEPS010000008">
    <property type="protein sequence ID" value="KAK0462927.1"/>
    <property type="molecule type" value="Genomic_DNA"/>
</dbReference>
<proteinExistence type="predicted"/>
<dbReference type="GO" id="GO:0140662">
    <property type="term" value="F:ATP-dependent protein folding chaperone"/>
    <property type="evidence" value="ECO:0007669"/>
    <property type="project" value="InterPro"/>
</dbReference>
<keyword evidence="2" id="KW-0067">ATP-binding</keyword>
<dbReference type="GO" id="GO:0005524">
    <property type="term" value="F:ATP binding"/>
    <property type="evidence" value="ECO:0007669"/>
    <property type="project" value="UniProtKB-KW"/>
</dbReference>
<dbReference type="GeneID" id="85349600"/>
<keyword evidence="4" id="KW-1185">Reference proteome</keyword>
<dbReference type="Gene3D" id="2.60.34.10">
    <property type="entry name" value="Substrate Binding Domain Of DNAk, Chain A, domain 1"/>
    <property type="match status" value="1"/>
</dbReference>
<protein>
    <submittedName>
        <fullName evidence="3">Uncharacterized protein</fullName>
    </submittedName>
</protein>
<dbReference type="InterPro" id="IPR029047">
    <property type="entry name" value="HSP70_peptide-bd_sf"/>
</dbReference>
<organism evidence="3 4">
    <name type="scientific">Armillaria tabescens</name>
    <name type="common">Ringless honey mushroom</name>
    <name type="synonym">Agaricus tabescens</name>
    <dbReference type="NCBI Taxonomy" id="1929756"/>
    <lineage>
        <taxon>Eukaryota</taxon>
        <taxon>Fungi</taxon>
        <taxon>Dikarya</taxon>
        <taxon>Basidiomycota</taxon>
        <taxon>Agaricomycotina</taxon>
        <taxon>Agaricomycetes</taxon>
        <taxon>Agaricomycetidae</taxon>
        <taxon>Agaricales</taxon>
        <taxon>Marasmiineae</taxon>
        <taxon>Physalacriaceae</taxon>
        <taxon>Desarmillaria</taxon>
    </lineage>
</organism>
<dbReference type="InterPro" id="IPR013126">
    <property type="entry name" value="Hsp_70_fam"/>
</dbReference>
<evidence type="ECO:0000313" key="4">
    <source>
        <dbReference type="Proteomes" id="UP001175211"/>
    </source>
</evidence>
<dbReference type="Proteomes" id="UP001175211">
    <property type="component" value="Unassembled WGS sequence"/>
</dbReference>
<dbReference type="AlphaFoldDB" id="A0AA39TL35"/>
<dbReference type="Pfam" id="PF00012">
    <property type="entry name" value="HSP70"/>
    <property type="match status" value="1"/>
</dbReference>
<dbReference type="RefSeq" id="XP_060334393.1">
    <property type="nucleotide sequence ID" value="XM_060466052.1"/>
</dbReference>
<dbReference type="SUPFAM" id="SSF100920">
    <property type="entry name" value="Heat shock protein 70kD (HSP70), peptide-binding domain"/>
    <property type="match status" value="1"/>
</dbReference>
<evidence type="ECO:0000313" key="3">
    <source>
        <dbReference type="EMBL" id="KAK0462927.1"/>
    </source>
</evidence>
<reference evidence="3" key="1">
    <citation type="submission" date="2023-06" db="EMBL/GenBank/DDBJ databases">
        <authorList>
            <consortium name="Lawrence Berkeley National Laboratory"/>
            <person name="Ahrendt S."/>
            <person name="Sahu N."/>
            <person name="Indic B."/>
            <person name="Wong-Bajracharya J."/>
            <person name="Merenyi Z."/>
            <person name="Ke H.-M."/>
            <person name="Monk M."/>
            <person name="Kocsube S."/>
            <person name="Drula E."/>
            <person name="Lipzen A."/>
            <person name="Balint B."/>
            <person name="Henrissat B."/>
            <person name="Andreopoulos B."/>
            <person name="Martin F.M."/>
            <person name="Harder C.B."/>
            <person name="Rigling D."/>
            <person name="Ford K.L."/>
            <person name="Foster G.D."/>
            <person name="Pangilinan J."/>
            <person name="Papanicolaou A."/>
            <person name="Barry K."/>
            <person name="LaButti K."/>
            <person name="Viragh M."/>
            <person name="Koriabine M."/>
            <person name="Yan M."/>
            <person name="Riley R."/>
            <person name="Champramary S."/>
            <person name="Plett K.L."/>
            <person name="Tsai I.J."/>
            <person name="Slot J."/>
            <person name="Sipos G."/>
            <person name="Plett J."/>
            <person name="Nagy L.G."/>
            <person name="Grigoriev I.V."/>
        </authorList>
    </citation>
    <scope>NUCLEOTIDE SEQUENCE</scope>
    <source>
        <strain evidence="3">CCBAS 213</strain>
    </source>
</reference>
<sequence>MVIIIDEPPPLLRQEIEVSFSGKILPFDPYAIVCGAALKVKWLSEPEVTCAMSIIPFGLGVQLSDGVFGSVIMRNSILPEQASRRFKFMERQIRFFTGSGVLWEQEYTNSSASQLLGTMYLPVVEGNAAPFDIIISIAINEDGLMNFTAVEGDISSQTSMIIPFPHEPLTEEDIAAMVREAEDFVSSEQSADME</sequence>
<gene>
    <name evidence="3" type="ORF">EV420DRAFT_1145291</name>
</gene>
<comment type="caution">
    <text evidence="3">The sequence shown here is derived from an EMBL/GenBank/DDBJ whole genome shotgun (WGS) entry which is preliminary data.</text>
</comment>
<evidence type="ECO:0000256" key="2">
    <source>
        <dbReference type="ARBA" id="ARBA00022840"/>
    </source>
</evidence>